<organism evidence="1 2">
    <name type="scientific">Mycobacterium kyorinense</name>
    <dbReference type="NCBI Taxonomy" id="487514"/>
    <lineage>
        <taxon>Bacteria</taxon>
        <taxon>Bacillati</taxon>
        <taxon>Actinomycetota</taxon>
        <taxon>Actinomycetes</taxon>
        <taxon>Mycobacteriales</taxon>
        <taxon>Mycobacteriaceae</taxon>
        <taxon>Mycobacterium</taxon>
    </lineage>
</organism>
<dbReference type="InterPro" id="IPR009057">
    <property type="entry name" value="Homeodomain-like_sf"/>
</dbReference>
<dbReference type="Pfam" id="PF04255">
    <property type="entry name" value="DUF433"/>
    <property type="match status" value="1"/>
</dbReference>
<dbReference type="Gene3D" id="1.10.10.10">
    <property type="entry name" value="Winged helix-like DNA-binding domain superfamily/Winged helix DNA-binding domain"/>
    <property type="match status" value="1"/>
</dbReference>
<sequence length="232" mass="25884">MLALMSVSSLLDHEIYMYPEVDRLVGLGSGTARRWINGYTRGGKSYDPILRVAPKDTPWVTWGEFVEARMLAELREEVPTPRLRAAIDSLRRRYNIDYPLAHLRPYLSVHQRDLTIAGDDAGLSDDEMVVRTGQQLLGGARWLVDRATLAQDETGETVIAELPADNEYPDIVISPMRYSGQPTFVGRRVSVATIAGMAASGERPEDLAADYGLSLRQVQEAKDYAEKYRLAA</sequence>
<name>A0A1X1XZE4_9MYCO</name>
<gene>
    <name evidence="1" type="ORF">AWC14_04395</name>
</gene>
<dbReference type="SUPFAM" id="SSF46689">
    <property type="entry name" value="Homeodomain-like"/>
    <property type="match status" value="1"/>
</dbReference>
<dbReference type="AlphaFoldDB" id="A0A1X1XZE4"/>
<dbReference type="InterPro" id="IPR007367">
    <property type="entry name" value="DUF433"/>
</dbReference>
<evidence type="ECO:0000313" key="1">
    <source>
        <dbReference type="EMBL" id="ORW04120.1"/>
    </source>
</evidence>
<keyword evidence="2" id="KW-1185">Reference proteome</keyword>
<dbReference type="RefSeq" id="WP_045374694.1">
    <property type="nucleotide sequence ID" value="NZ_BBKA01000016.1"/>
</dbReference>
<accession>A0A1X1XZE4</accession>
<reference evidence="1 2" key="1">
    <citation type="submission" date="2016-01" db="EMBL/GenBank/DDBJ databases">
        <title>The new phylogeny of the genus Mycobacterium.</title>
        <authorList>
            <person name="Tarcisio F."/>
            <person name="Conor M."/>
            <person name="Antonella G."/>
            <person name="Elisabetta G."/>
            <person name="Giulia F.S."/>
            <person name="Sara T."/>
            <person name="Anna F."/>
            <person name="Clotilde B."/>
            <person name="Roberto B."/>
            <person name="Veronica D.S."/>
            <person name="Fabio R."/>
            <person name="Monica P."/>
            <person name="Olivier J."/>
            <person name="Enrico T."/>
            <person name="Nicola S."/>
        </authorList>
    </citation>
    <scope>NUCLEOTIDE SEQUENCE [LARGE SCALE GENOMIC DNA]</scope>
    <source>
        <strain evidence="1 2">DSM 45166</strain>
    </source>
</reference>
<protein>
    <recommendedName>
        <fullName evidence="3">DUF433 domain-containing protein</fullName>
    </recommendedName>
</protein>
<dbReference type="EMBL" id="LQPE01000110">
    <property type="protein sequence ID" value="ORW04120.1"/>
    <property type="molecule type" value="Genomic_DNA"/>
</dbReference>
<evidence type="ECO:0008006" key="3">
    <source>
        <dbReference type="Google" id="ProtNLM"/>
    </source>
</evidence>
<comment type="caution">
    <text evidence="1">The sequence shown here is derived from an EMBL/GenBank/DDBJ whole genome shotgun (WGS) entry which is preliminary data.</text>
</comment>
<dbReference type="OrthoDB" id="3699668at2"/>
<dbReference type="InterPro" id="IPR036388">
    <property type="entry name" value="WH-like_DNA-bd_sf"/>
</dbReference>
<dbReference type="Proteomes" id="UP000193487">
    <property type="component" value="Unassembled WGS sequence"/>
</dbReference>
<evidence type="ECO:0000313" key="2">
    <source>
        <dbReference type="Proteomes" id="UP000193487"/>
    </source>
</evidence>
<proteinExistence type="predicted"/>